<comment type="caution">
    <text evidence="1">The sequence shown here is derived from an EMBL/GenBank/DDBJ whole genome shotgun (WGS) entry which is preliminary data.</text>
</comment>
<keyword evidence="2" id="KW-1185">Reference proteome</keyword>
<evidence type="ECO:0000313" key="1">
    <source>
        <dbReference type="EMBL" id="MEJ7137084.1"/>
    </source>
</evidence>
<evidence type="ECO:0000313" key="2">
    <source>
        <dbReference type="Proteomes" id="UP001364695"/>
    </source>
</evidence>
<name>A0ACC6NYP8_9BURK</name>
<protein>
    <submittedName>
        <fullName evidence="1">Efflux transporter outer membrane subunit</fullName>
    </submittedName>
</protein>
<gene>
    <name evidence="1" type="ORF">RV045_01395</name>
</gene>
<sequence>MKPLSPSLASLVPLAAALLLSGCASLLPPAGTPYSAPEVTVPATWSTAGTAAAAKTTASTPADAGWSAFGDPALTRWVDTALERNADIATTVLRLQRAGWQAQMQDIRLPVSASLSSGQSRSLSGGLGSPSSSASSSFGVSYEADLWGKVARQQDAARWTAQATAQDLASARLTVASGAATLYWQIASLQAQAADARLALDNARRALTLVQAQHKAGAVGALELAQAQQAVQAAQVSQSQIASQLQQASTSAALLMDTAPDGLQGLQALGLPVPQGWPKMTLPAVQPDLPAQVLARRPDLQAAELRLRASWASADVTRLSYYPSLSLTGRLGFAGSALLDLLANPVATLGAGLSLPFLNAGQMNLDLKVAQNQYAEAVNTYRQTLYTALGEVADALEQRRQLQRQGELQAASLAQAQTVSRVSEARYRAGSVALKTWLDAQDALRSARASLRANELARLSNHATLIQALGGPAAS</sequence>
<organism evidence="1 2">
    <name type="scientific">Amphibiibacter pelophylacis</name>
    <dbReference type="NCBI Taxonomy" id="1799477"/>
    <lineage>
        <taxon>Bacteria</taxon>
        <taxon>Pseudomonadati</taxon>
        <taxon>Pseudomonadota</taxon>
        <taxon>Betaproteobacteria</taxon>
        <taxon>Burkholderiales</taxon>
        <taxon>Sphaerotilaceae</taxon>
        <taxon>Amphibiibacter</taxon>
    </lineage>
</organism>
<dbReference type="Proteomes" id="UP001364695">
    <property type="component" value="Unassembled WGS sequence"/>
</dbReference>
<dbReference type="EMBL" id="JAWDIE010000002">
    <property type="protein sequence ID" value="MEJ7137084.1"/>
    <property type="molecule type" value="Genomic_DNA"/>
</dbReference>
<reference evidence="1" key="1">
    <citation type="submission" date="2023-10" db="EMBL/GenBank/DDBJ databases">
        <title>Amphibacter perezi, gen. nov., sp. nov. a novel taxa of the family Comamonadaceae, class Betaproteobacteria isolated from the skin microbiota of Pelophylax perezi from different populations.</title>
        <authorList>
            <person name="Costa S."/>
            <person name="Proenca D.N."/>
            <person name="Lopes I."/>
            <person name="Morais P.V."/>
        </authorList>
    </citation>
    <scope>NUCLEOTIDE SEQUENCE</scope>
    <source>
        <strain evidence="1">SL12-8</strain>
    </source>
</reference>
<proteinExistence type="predicted"/>
<accession>A0ACC6NYP8</accession>